<evidence type="ECO:0000256" key="7">
    <source>
        <dbReference type="RuleBase" id="RU363032"/>
    </source>
</evidence>
<feature type="domain" description="ABC transmembrane type-1" evidence="8">
    <location>
        <begin position="88"/>
        <end position="268"/>
    </location>
</feature>
<dbReference type="PANTHER" id="PTHR30151:SF25">
    <property type="entry name" value="TAURINE TRANSPORT SYSTEM PERMEASE PROTEIN TAUC"/>
    <property type="match status" value="1"/>
</dbReference>
<keyword evidence="10" id="KW-1185">Reference proteome</keyword>
<feature type="transmembrane region" description="Helical" evidence="7">
    <location>
        <begin position="154"/>
        <end position="173"/>
    </location>
</feature>
<gene>
    <name evidence="9" type="ORF">BISU_0482</name>
</gene>
<evidence type="ECO:0000256" key="1">
    <source>
        <dbReference type="ARBA" id="ARBA00004651"/>
    </source>
</evidence>
<dbReference type="GO" id="GO:0005886">
    <property type="term" value="C:plasma membrane"/>
    <property type="evidence" value="ECO:0007669"/>
    <property type="project" value="UniProtKB-SubCell"/>
</dbReference>
<feature type="transmembrane region" description="Helical" evidence="7">
    <location>
        <begin position="194"/>
        <end position="215"/>
    </location>
</feature>
<keyword evidence="5 7" id="KW-1133">Transmembrane helix</keyword>
<reference evidence="9 10" key="1">
    <citation type="submission" date="2014-03" db="EMBL/GenBank/DDBJ databases">
        <title>Genomics of Bifidobacteria.</title>
        <authorList>
            <person name="Ventura M."/>
            <person name="Milani C."/>
            <person name="Lugli G.A."/>
        </authorList>
    </citation>
    <scope>NUCLEOTIDE SEQUENCE [LARGE SCALE GENOMIC DNA]</scope>
    <source>
        <strain evidence="9 10">LMG 11597</strain>
    </source>
</reference>
<accession>A0A087E9M4</accession>
<dbReference type="RefSeq" id="WP_033502465.1">
    <property type="nucleotide sequence ID" value="NZ_JAZHTX010000006.1"/>
</dbReference>
<organism evidence="9 10">
    <name type="scientific">Bifidobacterium subtile</name>
    <dbReference type="NCBI Taxonomy" id="77635"/>
    <lineage>
        <taxon>Bacteria</taxon>
        <taxon>Bacillati</taxon>
        <taxon>Actinomycetota</taxon>
        <taxon>Actinomycetes</taxon>
        <taxon>Bifidobacteriales</taxon>
        <taxon>Bifidobacteriaceae</taxon>
        <taxon>Bifidobacterium</taxon>
    </lineage>
</organism>
<comment type="subcellular location">
    <subcellularLocation>
        <location evidence="1 7">Cell membrane</location>
        <topology evidence="1 7">Multi-pass membrane protein</topology>
    </subcellularLocation>
</comment>
<dbReference type="CDD" id="cd06261">
    <property type="entry name" value="TM_PBP2"/>
    <property type="match status" value="1"/>
</dbReference>
<name>A0A087E9M4_9BIFI</name>
<dbReference type="Proteomes" id="UP000029055">
    <property type="component" value="Unassembled WGS sequence"/>
</dbReference>
<evidence type="ECO:0000256" key="3">
    <source>
        <dbReference type="ARBA" id="ARBA00022475"/>
    </source>
</evidence>
<dbReference type="STRING" id="77635.BISU_0482"/>
<dbReference type="InterPro" id="IPR035906">
    <property type="entry name" value="MetI-like_sf"/>
</dbReference>
<dbReference type="Pfam" id="PF00528">
    <property type="entry name" value="BPD_transp_1"/>
    <property type="match status" value="1"/>
</dbReference>
<feature type="transmembrane region" description="Helical" evidence="7">
    <location>
        <begin position="249"/>
        <end position="271"/>
    </location>
</feature>
<proteinExistence type="inferred from homology"/>
<evidence type="ECO:0000256" key="5">
    <source>
        <dbReference type="ARBA" id="ARBA00022989"/>
    </source>
</evidence>
<dbReference type="eggNOG" id="COG0600">
    <property type="taxonomic scope" value="Bacteria"/>
</dbReference>
<feature type="transmembrane region" description="Helical" evidence="7">
    <location>
        <begin position="126"/>
        <end position="148"/>
    </location>
</feature>
<dbReference type="SUPFAM" id="SSF161098">
    <property type="entry name" value="MetI-like"/>
    <property type="match status" value="1"/>
</dbReference>
<comment type="caution">
    <text evidence="9">The sequence shown here is derived from an EMBL/GenBank/DDBJ whole genome shotgun (WGS) entry which is preliminary data.</text>
</comment>
<evidence type="ECO:0000259" key="8">
    <source>
        <dbReference type="PROSITE" id="PS50928"/>
    </source>
</evidence>
<dbReference type="OrthoDB" id="3173654at2"/>
<keyword evidence="4 7" id="KW-0812">Transmembrane</keyword>
<sequence length="282" mass="30267">MRKTGTMKQRMLSTIANGSRRLQSIFSLILLIVVWWAVTAAKLVNPLYLPSPGSVWNALVKANNCHPITQGSNKIVCGEQEYFLWQHLLASLQRIGVGMGFAIIAGVLLGFILASVTWLNRIIMPYVNFIRALPPLGYIGLLIVWFGIGDTSKIWLLFLAACPPIVLATVEGISGVSTDRVNSAKSLGAGTLQAFVHVVFPSTLPSIMSGIRLAVGFTWTTVVAAELNNGIPGIGALAYLSGTQLNTPLTIACIIVIGIAAFALDGLIVLLTRMVTPWVGRE</sequence>
<evidence type="ECO:0000256" key="4">
    <source>
        <dbReference type="ARBA" id="ARBA00022692"/>
    </source>
</evidence>
<dbReference type="EMBL" id="JGZR01000003">
    <property type="protein sequence ID" value="KFJ04475.1"/>
    <property type="molecule type" value="Genomic_DNA"/>
</dbReference>
<dbReference type="Gene3D" id="1.10.3720.10">
    <property type="entry name" value="MetI-like"/>
    <property type="match status" value="1"/>
</dbReference>
<dbReference type="PROSITE" id="PS50928">
    <property type="entry name" value="ABC_TM1"/>
    <property type="match status" value="1"/>
</dbReference>
<evidence type="ECO:0000313" key="10">
    <source>
        <dbReference type="Proteomes" id="UP000029055"/>
    </source>
</evidence>
<protein>
    <submittedName>
        <fullName evidence="9">Binding-protein-dependent transporters inner membrane component</fullName>
    </submittedName>
</protein>
<comment type="similarity">
    <text evidence="7">Belongs to the binding-protein-dependent transport system permease family.</text>
</comment>
<evidence type="ECO:0000256" key="6">
    <source>
        <dbReference type="ARBA" id="ARBA00023136"/>
    </source>
</evidence>
<keyword evidence="2 7" id="KW-0813">Transport</keyword>
<keyword evidence="3" id="KW-1003">Cell membrane</keyword>
<keyword evidence="6 7" id="KW-0472">Membrane</keyword>
<feature type="transmembrane region" description="Helical" evidence="7">
    <location>
        <begin position="95"/>
        <end position="119"/>
    </location>
</feature>
<dbReference type="PANTHER" id="PTHR30151">
    <property type="entry name" value="ALKANE SULFONATE ABC TRANSPORTER-RELATED, MEMBRANE SUBUNIT"/>
    <property type="match status" value="1"/>
</dbReference>
<evidence type="ECO:0000256" key="2">
    <source>
        <dbReference type="ARBA" id="ARBA00022448"/>
    </source>
</evidence>
<dbReference type="GO" id="GO:0055085">
    <property type="term" value="P:transmembrane transport"/>
    <property type="evidence" value="ECO:0007669"/>
    <property type="project" value="InterPro"/>
</dbReference>
<dbReference type="InterPro" id="IPR000515">
    <property type="entry name" value="MetI-like"/>
</dbReference>
<evidence type="ECO:0000313" key="9">
    <source>
        <dbReference type="EMBL" id="KFJ04475.1"/>
    </source>
</evidence>
<dbReference type="GO" id="GO:0010438">
    <property type="term" value="P:cellular response to sulfur starvation"/>
    <property type="evidence" value="ECO:0007669"/>
    <property type="project" value="TreeGrafter"/>
</dbReference>
<dbReference type="AlphaFoldDB" id="A0A087E9M4"/>